<sequence>MSVSSTVIGLWYKMICDKFKNMPQLEMPVSSTVIELCCKMICDKVKNMPQLEMPVSSTVIGFWCKMICDKVKIMPQLEILGADHDGEDSAIACDPNDLFIMTPKETVFSRGQPYSRNPWMFSNCSVDAFKKTLKYKYVRWLS</sequence>
<name>A0AAE0VF53_9BIVA</name>
<dbReference type="Proteomes" id="UP001195483">
    <property type="component" value="Unassembled WGS sequence"/>
</dbReference>
<protein>
    <submittedName>
        <fullName evidence="1">Uncharacterized protein</fullName>
    </submittedName>
</protein>
<dbReference type="EMBL" id="JAEAOA010002022">
    <property type="protein sequence ID" value="KAK3575896.1"/>
    <property type="molecule type" value="Genomic_DNA"/>
</dbReference>
<reference evidence="1" key="1">
    <citation type="journal article" date="2021" name="Genome Biol. Evol.">
        <title>A High-Quality Reference Genome for a Parasitic Bivalve with Doubly Uniparental Inheritance (Bivalvia: Unionida).</title>
        <authorList>
            <person name="Smith C.H."/>
        </authorList>
    </citation>
    <scope>NUCLEOTIDE SEQUENCE</scope>
    <source>
        <strain evidence="1">CHS0354</strain>
    </source>
</reference>
<gene>
    <name evidence="1" type="ORF">CHS0354_034472</name>
</gene>
<comment type="caution">
    <text evidence="1">The sequence shown here is derived from an EMBL/GenBank/DDBJ whole genome shotgun (WGS) entry which is preliminary data.</text>
</comment>
<proteinExistence type="predicted"/>
<evidence type="ECO:0000313" key="2">
    <source>
        <dbReference type="Proteomes" id="UP001195483"/>
    </source>
</evidence>
<reference evidence="1" key="2">
    <citation type="journal article" date="2021" name="Genome Biol. Evol.">
        <title>Developing a high-quality reference genome for a parasitic bivalve with doubly uniparental inheritance (Bivalvia: Unionida).</title>
        <authorList>
            <person name="Smith C.H."/>
        </authorList>
    </citation>
    <scope>NUCLEOTIDE SEQUENCE</scope>
    <source>
        <strain evidence="1">CHS0354</strain>
        <tissue evidence="1">Mantle</tissue>
    </source>
</reference>
<dbReference type="SUPFAM" id="SSF55486">
    <property type="entry name" value="Metalloproteases ('zincins'), catalytic domain"/>
    <property type="match status" value="1"/>
</dbReference>
<organism evidence="1 2">
    <name type="scientific">Potamilus streckersoni</name>
    <dbReference type="NCBI Taxonomy" id="2493646"/>
    <lineage>
        <taxon>Eukaryota</taxon>
        <taxon>Metazoa</taxon>
        <taxon>Spiralia</taxon>
        <taxon>Lophotrochozoa</taxon>
        <taxon>Mollusca</taxon>
        <taxon>Bivalvia</taxon>
        <taxon>Autobranchia</taxon>
        <taxon>Heteroconchia</taxon>
        <taxon>Palaeoheterodonta</taxon>
        <taxon>Unionida</taxon>
        <taxon>Unionoidea</taxon>
        <taxon>Unionidae</taxon>
        <taxon>Ambleminae</taxon>
        <taxon>Lampsilini</taxon>
        <taxon>Potamilus</taxon>
    </lineage>
</organism>
<dbReference type="Gene3D" id="3.40.390.10">
    <property type="entry name" value="Collagenase (Catalytic Domain)"/>
    <property type="match status" value="1"/>
</dbReference>
<dbReference type="InterPro" id="IPR024079">
    <property type="entry name" value="MetalloPept_cat_dom_sf"/>
</dbReference>
<dbReference type="AlphaFoldDB" id="A0AAE0VF53"/>
<evidence type="ECO:0000313" key="1">
    <source>
        <dbReference type="EMBL" id="KAK3575896.1"/>
    </source>
</evidence>
<accession>A0AAE0VF53</accession>
<dbReference type="GO" id="GO:0008237">
    <property type="term" value="F:metallopeptidase activity"/>
    <property type="evidence" value="ECO:0007669"/>
    <property type="project" value="InterPro"/>
</dbReference>
<keyword evidence="2" id="KW-1185">Reference proteome</keyword>
<reference evidence="1" key="3">
    <citation type="submission" date="2023-05" db="EMBL/GenBank/DDBJ databases">
        <authorList>
            <person name="Smith C.H."/>
        </authorList>
    </citation>
    <scope>NUCLEOTIDE SEQUENCE</scope>
    <source>
        <strain evidence="1">CHS0354</strain>
        <tissue evidence="1">Mantle</tissue>
    </source>
</reference>